<dbReference type="InterPro" id="IPR012337">
    <property type="entry name" value="RNaseH-like_sf"/>
</dbReference>
<dbReference type="InterPro" id="IPR050900">
    <property type="entry name" value="Transposase_IS3/IS150/IS904"/>
</dbReference>
<proteinExistence type="predicted"/>
<dbReference type="PANTHER" id="PTHR46889:SF4">
    <property type="entry name" value="TRANSPOSASE INSO FOR INSERTION SEQUENCE ELEMENT IS911B-RELATED"/>
    <property type="match status" value="1"/>
</dbReference>
<dbReference type="InterPro" id="IPR009057">
    <property type="entry name" value="Homeodomain-like_sf"/>
</dbReference>
<dbReference type="PROSITE" id="PS50994">
    <property type="entry name" value="INTEGRASE"/>
    <property type="match status" value="1"/>
</dbReference>
<dbReference type="PANTHER" id="PTHR46889">
    <property type="entry name" value="TRANSPOSASE INSF FOR INSERTION SEQUENCE IS3B-RELATED"/>
    <property type="match status" value="1"/>
</dbReference>
<dbReference type="InterPro" id="IPR036397">
    <property type="entry name" value="RNaseH_sf"/>
</dbReference>
<dbReference type="Gene3D" id="3.30.420.10">
    <property type="entry name" value="Ribonuclease H-like superfamily/Ribonuclease H"/>
    <property type="match status" value="1"/>
</dbReference>
<feature type="compositionally biased region" description="Low complexity" evidence="2">
    <location>
        <begin position="61"/>
        <end position="75"/>
    </location>
</feature>
<dbReference type="InterPro" id="IPR001584">
    <property type="entry name" value="Integrase_cat-core"/>
</dbReference>
<dbReference type="EMBL" id="JAANNP010000074">
    <property type="protein sequence ID" value="NHC15954.1"/>
    <property type="molecule type" value="Genomic_DNA"/>
</dbReference>
<comment type="caution">
    <text evidence="4">The sequence shown here is derived from an EMBL/GenBank/DDBJ whole genome shotgun (WGS) entry which is preliminary data.</text>
</comment>
<evidence type="ECO:0000256" key="1">
    <source>
        <dbReference type="ARBA" id="ARBA00002286"/>
    </source>
</evidence>
<dbReference type="Proteomes" id="UP000800981">
    <property type="component" value="Unassembled WGS sequence"/>
</dbReference>
<gene>
    <name evidence="4" type="ORF">G9H71_19400</name>
</gene>
<comment type="function">
    <text evidence="1">Involved in the transposition of the insertion sequence.</text>
</comment>
<dbReference type="Pfam" id="PF01527">
    <property type="entry name" value="HTH_Tnp_1"/>
    <property type="match status" value="1"/>
</dbReference>
<protein>
    <submittedName>
        <fullName evidence="4">IS3 family transposase</fullName>
    </submittedName>
</protein>
<name>A0ABX0H1N8_9ACTN</name>
<dbReference type="Gene3D" id="1.10.10.60">
    <property type="entry name" value="Homeodomain-like"/>
    <property type="match status" value="1"/>
</dbReference>
<accession>A0ABX0H1N8</accession>
<dbReference type="Pfam" id="PF13333">
    <property type="entry name" value="rve_2"/>
    <property type="match status" value="1"/>
</dbReference>
<dbReference type="InterPro" id="IPR025948">
    <property type="entry name" value="HTH-like_dom"/>
</dbReference>
<feature type="domain" description="Integrase catalytic" evidence="3">
    <location>
        <begin position="232"/>
        <end position="394"/>
    </location>
</feature>
<evidence type="ECO:0000313" key="5">
    <source>
        <dbReference type="Proteomes" id="UP000800981"/>
    </source>
</evidence>
<dbReference type="Pfam" id="PF00665">
    <property type="entry name" value="rve"/>
    <property type="match status" value="1"/>
</dbReference>
<evidence type="ECO:0000256" key="2">
    <source>
        <dbReference type="SAM" id="MobiDB-lite"/>
    </source>
</evidence>
<dbReference type="SUPFAM" id="SSF46689">
    <property type="entry name" value="Homeodomain-like"/>
    <property type="match status" value="1"/>
</dbReference>
<dbReference type="NCBIfam" id="NF033516">
    <property type="entry name" value="transpos_IS3"/>
    <property type="match status" value="1"/>
</dbReference>
<dbReference type="InterPro" id="IPR002514">
    <property type="entry name" value="Transposase_8"/>
</dbReference>
<dbReference type="InterPro" id="IPR048020">
    <property type="entry name" value="Transpos_IS3"/>
</dbReference>
<dbReference type="Pfam" id="PF13276">
    <property type="entry name" value="HTH_21"/>
    <property type="match status" value="1"/>
</dbReference>
<organism evidence="4 5">
    <name type="scientific">Motilibacter deserti</name>
    <dbReference type="NCBI Taxonomy" id="2714956"/>
    <lineage>
        <taxon>Bacteria</taxon>
        <taxon>Bacillati</taxon>
        <taxon>Actinomycetota</taxon>
        <taxon>Actinomycetes</taxon>
        <taxon>Motilibacterales</taxon>
        <taxon>Motilibacteraceae</taxon>
        <taxon>Motilibacter</taxon>
    </lineage>
</organism>
<evidence type="ECO:0000259" key="3">
    <source>
        <dbReference type="PROSITE" id="PS50994"/>
    </source>
</evidence>
<dbReference type="RefSeq" id="WP_166284434.1">
    <property type="nucleotide sequence ID" value="NZ_JAANNP010000074.1"/>
</dbReference>
<sequence>MPTPFPPEFRRDVVAVARSSEASMAQIARDFGISESCLSRWLKVADREDGLGDRPGGRRPTGGLAASPAAPAETASTEERLRALEKRNRQLEQENEVLRRATAYFARDVPPKMIYPLVGDLAGEGIPVALTCRVLGFSKQAYYAWRARPVTQRDWDDAHLINAALDIHHDDPEFGYRFITDELASHGITAGRNRVNRLCSLQKVWSTHARRRGRYRQPGPPVHDDLVARQFTAEAPNELWLTDITEHPTGEGKLYLCAVKDACTNRIVGYSMDARMTSALAVAALRNAISLRKPAGTVVHSDRGSQFRSHACLRVLRGAGLRGSMGRVGTCADNAAMESFFALLQKNVLNRRRWDTRDELRRAIVVWIEKTYHRRRRQDRLGRLTPVEFETLLQTAHAA</sequence>
<reference evidence="4 5" key="1">
    <citation type="submission" date="2020-03" db="EMBL/GenBank/DDBJ databases">
        <title>Two novel Motilibacter sp.</title>
        <authorList>
            <person name="Liu S."/>
        </authorList>
    </citation>
    <scope>NUCLEOTIDE SEQUENCE [LARGE SCALE GENOMIC DNA]</scope>
    <source>
        <strain evidence="4 5">E257</strain>
    </source>
</reference>
<keyword evidence="5" id="KW-1185">Reference proteome</keyword>
<dbReference type="SUPFAM" id="SSF53098">
    <property type="entry name" value="Ribonuclease H-like"/>
    <property type="match status" value="1"/>
</dbReference>
<feature type="region of interest" description="Disordered" evidence="2">
    <location>
        <begin position="49"/>
        <end position="78"/>
    </location>
</feature>
<evidence type="ECO:0000313" key="4">
    <source>
        <dbReference type="EMBL" id="NHC15954.1"/>
    </source>
</evidence>